<evidence type="ECO:0000313" key="3">
    <source>
        <dbReference type="Proteomes" id="UP001482513"/>
    </source>
</evidence>
<evidence type="ECO:0000313" key="2">
    <source>
        <dbReference type="EMBL" id="MEP0950211.1"/>
    </source>
</evidence>
<reference evidence="2 3" key="1">
    <citation type="submission" date="2022-04" db="EMBL/GenBank/DDBJ databases">
        <title>Positive selection, recombination, and allopatry shape intraspecific diversity of widespread and dominant cyanobacteria.</title>
        <authorList>
            <person name="Wei J."/>
            <person name="Shu W."/>
            <person name="Hu C."/>
        </authorList>
    </citation>
    <scope>NUCLEOTIDE SEQUENCE [LARGE SCALE GENOMIC DNA]</scope>
    <source>
        <strain evidence="2 3">DQ-A4</strain>
    </source>
</reference>
<dbReference type="RefSeq" id="WP_190697418.1">
    <property type="nucleotide sequence ID" value="NZ_JAMPKX010000023.1"/>
</dbReference>
<organism evidence="2 3">
    <name type="scientific">Leptolyngbya subtilissima DQ-A4</name>
    <dbReference type="NCBI Taxonomy" id="2933933"/>
    <lineage>
        <taxon>Bacteria</taxon>
        <taxon>Bacillati</taxon>
        <taxon>Cyanobacteriota</taxon>
        <taxon>Cyanophyceae</taxon>
        <taxon>Leptolyngbyales</taxon>
        <taxon>Leptolyngbyaceae</taxon>
        <taxon>Leptolyngbya group</taxon>
        <taxon>Leptolyngbya</taxon>
    </lineage>
</organism>
<name>A0ABV0KBR0_9CYAN</name>
<dbReference type="Pfam" id="PF14534">
    <property type="entry name" value="DUF4440"/>
    <property type="match status" value="1"/>
</dbReference>
<dbReference type="InterPro" id="IPR027843">
    <property type="entry name" value="DUF4440"/>
</dbReference>
<dbReference type="EMBL" id="JAMPKX010000023">
    <property type="protein sequence ID" value="MEP0950211.1"/>
    <property type="molecule type" value="Genomic_DNA"/>
</dbReference>
<accession>A0ABV0KBR0</accession>
<dbReference type="SUPFAM" id="SSF54427">
    <property type="entry name" value="NTF2-like"/>
    <property type="match status" value="1"/>
</dbReference>
<gene>
    <name evidence="2" type="ORF">NC992_25295</name>
</gene>
<dbReference type="Gene3D" id="3.10.450.50">
    <property type="match status" value="1"/>
</dbReference>
<proteinExistence type="predicted"/>
<evidence type="ECO:0000259" key="1">
    <source>
        <dbReference type="Pfam" id="PF14534"/>
    </source>
</evidence>
<keyword evidence="3" id="KW-1185">Reference proteome</keyword>
<sequence>MDPEIETQIRECEARLYTAMSASDVSELDALIANDLLFAGPTGELATKAMDLDLHRTGGTQFHEFVPKELEIRVLSEHFALASAHIFLSGTYLGNAFSGDYRYMRVWRSGKSGWQIVSGSVTAMV</sequence>
<dbReference type="Proteomes" id="UP001482513">
    <property type="component" value="Unassembled WGS sequence"/>
</dbReference>
<dbReference type="InterPro" id="IPR032710">
    <property type="entry name" value="NTF2-like_dom_sf"/>
</dbReference>
<comment type="caution">
    <text evidence="2">The sequence shown here is derived from an EMBL/GenBank/DDBJ whole genome shotgun (WGS) entry which is preliminary data.</text>
</comment>
<protein>
    <submittedName>
        <fullName evidence="2">Nuclear transport factor 2 family protein</fullName>
    </submittedName>
</protein>
<feature type="domain" description="DUF4440" evidence="1">
    <location>
        <begin position="9"/>
        <end position="116"/>
    </location>
</feature>